<dbReference type="PANTHER" id="PTHR23319:SF4">
    <property type="entry name" value="GRAM DOMAIN CONTAINING 1B, ISOFORM E"/>
    <property type="match status" value="1"/>
</dbReference>
<dbReference type="InterPro" id="IPR051482">
    <property type="entry name" value="Cholesterol_transport"/>
</dbReference>
<gene>
    <name evidence="8" type="ORF">Glove_294g160</name>
</gene>
<feature type="domain" description="VASt" evidence="7">
    <location>
        <begin position="596"/>
        <end position="736"/>
    </location>
</feature>
<dbReference type="GO" id="GO:0120015">
    <property type="term" value="F:sterol transfer activity"/>
    <property type="evidence" value="ECO:0007669"/>
    <property type="project" value="TreeGrafter"/>
</dbReference>
<sequence>MSDITNNSNNNFSDPILNDPLHEHKYNHSRKTSTSQLVGKANTLNSNFDNSSTSVSPLTSFINTPKYIKQYFENLGDSFKSDKFEDNTSSSSTSVTYSLNMQISHKFSNSSFISTLSDDNSSKELKFKRRRSTITPDNDNKTRDNNQQEKNDKTESQLNLVDNSKSVEKKSCRLRKGSKGSEDSTHLHPQNFTTSTNEHVILKDNDDVENSFSNQNNSLKETEFPIPSIVPTVNESNNNEHFLSRSSSVESNNSNKEYLINNIEIIDEKNSIVPKRSKSKRKGNKSPNYLNIGLNDGIISSGYAKANPKKNRDYHSFFKSIPQNEYLLNDYGCALQKEILIQGRIYVSLNNICFHANIFGWTTNLKVPFNEVINIEKKMTAFLIPNAILITTSKSKYFFASFISRDTAYETFIKVWHHSNPLAASKQSELLEYVSETNHQKESTYESANSISDSENERSKTRTQIRAKPFQLLRKNLVLRKQTREEAIKVETNNLPSPKKSFMFNNKEPGPKLDDFDTTTTLSNDINENSQQDPNFTISSNDINENSQQEPSSTISSSSSSRPSSQTLQQIALGGGSKKQLELETQCDCLKMNQHSNDVIMDTKFIGSIEKIYNLLFTSGFIPEFITKLENNDDTVFGEWDSTEDGKLIRKASYTKRLNSVLGPKSTKCYLTDECLNRDFNNYVTTLSTTQTPNLPSGKTFSVKTRTCIMWAGRNKVRVIVTASVEFSKTNWIKGK</sequence>
<proteinExistence type="inferred from homology"/>
<dbReference type="Pfam" id="PF02893">
    <property type="entry name" value="GRAM"/>
    <property type="match status" value="1"/>
</dbReference>
<protein>
    <recommendedName>
        <fullName evidence="7">VASt domain-containing protein</fullName>
    </recommendedName>
</protein>
<evidence type="ECO:0000256" key="4">
    <source>
        <dbReference type="ARBA" id="ARBA00022989"/>
    </source>
</evidence>
<dbReference type="PROSITE" id="PS51778">
    <property type="entry name" value="VAST"/>
    <property type="match status" value="1"/>
</dbReference>
<accession>A0A397I5N6</accession>
<feature type="compositionally biased region" description="Polar residues" evidence="6">
    <location>
        <begin position="187"/>
        <end position="197"/>
    </location>
</feature>
<dbReference type="Proteomes" id="UP000266861">
    <property type="component" value="Unassembled WGS sequence"/>
</dbReference>
<dbReference type="AlphaFoldDB" id="A0A397I5N6"/>
<evidence type="ECO:0000313" key="8">
    <source>
        <dbReference type="EMBL" id="RHZ68674.1"/>
    </source>
</evidence>
<dbReference type="OrthoDB" id="2162691at2759"/>
<dbReference type="EMBL" id="PQFF01000268">
    <property type="protein sequence ID" value="RHZ68674.1"/>
    <property type="molecule type" value="Genomic_DNA"/>
</dbReference>
<dbReference type="GO" id="GO:0032541">
    <property type="term" value="C:cortical endoplasmic reticulum"/>
    <property type="evidence" value="ECO:0007669"/>
    <property type="project" value="TreeGrafter"/>
</dbReference>
<keyword evidence="5" id="KW-0472">Membrane</keyword>
<comment type="caution">
    <text evidence="8">The sequence shown here is derived from an EMBL/GenBank/DDBJ whole genome shotgun (WGS) entry which is preliminary data.</text>
</comment>
<feature type="region of interest" description="Disordered" evidence="6">
    <location>
        <begin position="123"/>
        <end position="197"/>
    </location>
</feature>
<evidence type="ECO:0000256" key="3">
    <source>
        <dbReference type="ARBA" id="ARBA00022692"/>
    </source>
</evidence>
<dbReference type="CDD" id="cd13220">
    <property type="entry name" value="PH-GRAM_GRAMDC"/>
    <property type="match status" value="1"/>
</dbReference>
<keyword evidence="3" id="KW-0812">Transmembrane</keyword>
<dbReference type="Pfam" id="PF16016">
    <property type="entry name" value="VASt"/>
    <property type="match status" value="1"/>
</dbReference>
<dbReference type="GO" id="GO:0005789">
    <property type="term" value="C:endoplasmic reticulum membrane"/>
    <property type="evidence" value="ECO:0007669"/>
    <property type="project" value="TreeGrafter"/>
</dbReference>
<evidence type="ECO:0000256" key="2">
    <source>
        <dbReference type="ARBA" id="ARBA00006582"/>
    </source>
</evidence>
<dbReference type="GO" id="GO:0032934">
    <property type="term" value="F:sterol binding"/>
    <property type="evidence" value="ECO:0007669"/>
    <property type="project" value="TreeGrafter"/>
</dbReference>
<feature type="compositionally biased region" description="Low complexity" evidence="6">
    <location>
        <begin position="547"/>
        <end position="569"/>
    </location>
</feature>
<name>A0A397I5N6_9GLOM</name>
<comment type="similarity">
    <text evidence="2">Belongs to the YSP2 family.</text>
</comment>
<feature type="compositionally biased region" description="Basic and acidic residues" evidence="6">
    <location>
        <begin position="138"/>
        <end position="155"/>
    </location>
</feature>
<dbReference type="Gene3D" id="2.30.29.30">
    <property type="entry name" value="Pleckstrin-homology domain (PH domain)/Phosphotyrosine-binding domain (PTB)"/>
    <property type="match status" value="1"/>
</dbReference>
<keyword evidence="9" id="KW-1185">Reference proteome</keyword>
<comment type="subcellular location">
    <subcellularLocation>
        <location evidence="1">Membrane</location>
        <topology evidence="1">Single-pass membrane protein</topology>
    </subcellularLocation>
</comment>
<feature type="region of interest" description="Disordered" evidence="6">
    <location>
        <begin position="489"/>
        <end position="569"/>
    </location>
</feature>
<dbReference type="STRING" id="1348612.A0A397I5N6"/>
<organism evidence="8 9">
    <name type="scientific">Diversispora epigaea</name>
    <dbReference type="NCBI Taxonomy" id="1348612"/>
    <lineage>
        <taxon>Eukaryota</taxon>
        <taxon>Fungi</taxon>
        <taxon>Fungi incertae sedis</taxon>
        <taxon>Mucoromycota</taxon>
        <taxon>Glomeromycotina</taxon>
        <taxon>Glomeromycetes</taxon>
        <taxon>Diversisporales</taxon>
        <taxon>Diversisporaceae</taxon>
        <taxon>Diversispora</taxon>
    </lineage>
</organism>
<dbReference type="GO" id="GO:0140268">
    <property type="term" value="C:endoplasmic reticulum-plasma membrane contact site"/>
    <property type="evidence" value="ECO:0007669"/>
    <property type="project" value="TreeGrafter"/>
</dbReference>
<dbReference type="InterPro" id="IPR031968">
    <property type="entry name" value="VASt"/>
</dbReference>
<dbReference type="GO" id="GO:0032366">
    <property type="term" value="P:intracellular sterol transport"/>
    <property type="evidence" value="ECO:0007669"/>
    <property type="project" value="TreeGrafter"/>
</dbReference>
<reference evidence="8 9" key="1">
    <citation type="submission" date="2018-08" db="EMBL/GenBank/DDBJ databases">
        <title>Genome and evolution of the arbuscular mycorrhizal fungus Diversispora epigaea (formerly Glomus versiforme) and its bacterial endosymbionts.</title>
        <authorList>
            <person name="Sun X."/>
            <person name="Fei Z."/>
            <person name="Harrison M."/>
        </authorList>
    </citation>
    <scope>NUCLEOTIDE SEQUENCE [LARGE SCALE GENOMIC DNA]</scope>
    <source>
        <strain evidence="8 9">IT104</strain>
    </source>
</reference>
<evidence type="ECO:0000313" key="9">
    <source>
        <dbReference type="Proteomes" id="UP000266861"/>
    </source>
</evidence>
<evidence type="ECO:0000256" key="6">
    <source>
        <dbReference type="SAM" id="MobiDB-lite"/>
    </source>
</evidence>
<dbReference type="InterPro" id="IPR004182">
    <property type="entry name" value="GRAM"/>
</dbReference>
<dbReference type="GO" id="GO:0005739">
    <property type="term" value="C:mitochondrion"/>
    <property type="evidence" value="ECO:0007669"/>
    <property type="project" value="TreeGrafter"/>
</dbReference>
<dbReference type="GO" id="GO:0005886">
    <property type="term" value="C:plasma membrane"/>
    <property type="evidence" value="ECO:0007669"/>
    <property type="project" value="TreeGrafter"/>
</dbReference>
<evidence type="ECO:0000259" key="7">
    <source>
        <dbReference type="PROSITE" id="PS51778"/>
    </source>
</evidence>
<feature type="region of interest" description="Disordered" evidence="6">
    <location>
        <begin position="1"/>
        <end position="23"/>
    </location>
</feature>
<feature type="region of interest" description="Disordered" evidence="6">
    <location>
        <begin position="441"/>
        <end position="466"/>
    </location>
</feature>
<dbReference type="SMART" id="SM00568">
    <property type="entry name" value="GRAM"/>
    <property type="match status" value="1"/>
</dbReference>
<feature type="compositionally biased region" description="Polar residues" evidence="6">
    <location>
        <begin position="518"/>
        <end position="546"/>
    </location>
</feature>
<evidence type="ECO:0000256" key="5">
    <source>
        <dbReference type="ARBA" id="ARBA00023136"/>
    </source>
</evidence>
<feature type="compositionally biased region" description="Polar residues" evidence="6">
    <location>
        <begin position="1"/>
        <end position="13"/>
    </location>
</feature>
<evidence type="ECO:0000256" key="1">
    <source>
        <dbReference type="ARBA" id="ARBA00004167"/>
    </source>
</evidence>
<keyword evidence="4" id="KW-1133">Transmembrane helix</keyword>
<dbReference type="PANTHER" id="PTHR23319">
    <property type="entry name" value="GRAM DOMAIN CONTAINING 1B, ISOFORM E"/>
    <property type="match status" value="1"/>
</dbReference>
<dbReference type="InterPro" id="IPR011993">
    <property type="entry name" value="PH-like_dom_sf"/>
</dbReference>